<evidence type="ECO:0000256" key="1">
    <source>
        <dbReference type="SAM" id="MobiDB-lite"/>
    </source>
</evidence>
<dbReference type="AlphaFoldDB" id="A0A0L0F7K2"/>
<evidence type="ECO:0000313" key="2">
    <source>
        <dbReference type="EMBL" id="KNC72556.1"/>
    </source>
</evidence>
<keyword evidence="3" id="KW-1185">Reference proteome</keyword>
<dbReference type="EMBL" id="KQ246847">
    <property type="protein sequence ID" value="KNC72556.1"/>
    <property type="molecule type" value="Genomic_DNA"/>
</dbReference>
<accession>A0A0L0F7K2</accession>
<dbReference type="Proteomes" id="UP000054560">
    <property type="component" value="Unassembled WGS sequence"/>
</dbReference>
<feature type="region of interest" description="Disordered" evidence="1">
    <location>
        <begin position="91"/>
        <end position="115"/>
    </location>
</feature>
<dbReference type="GeneID" id="25915390"/>
<feature type="compositionally biased region" description="Low complexity" evidence="1">
    <location>
        <begin position="103"/>
        <end position="115"/>
    </location>
</feature>
<organism evidence="2 3">
    <name type="scientific">Sphaeroforma arctica JP610</name>
    <dbReference type="NCBI Taxonomy" id="667725"/>
    <lineage>
        <taxon>Eukaryota</taxon>
        <taxon>Ichthyosporea</taxon>
        <taxon>Ichthyophonida</taxon>
        <taxon>Sphaeroforma</taxon>
    </lineage>
</organism>
<proteinExistence type="predicted"/>
<feature type="region of interest" description="Disordered" evidence="1">
    <location>
        <begin position="150"/>
        <end position="181"/>
    </location>
</feature>
<feature type="compositionally biased region" description="Low complexity" evidence="1">
    <location>
        <begin position="153"/>
        <end position="164"/>
    </location>
</feature>
<protein>
    <submittedName>
        <fullName evidence="2">Uncharacterized protein</fullName>
    </submittedName>
</protein>
<feature type="non-terminal residue" evidence="2">
    <location>
        <position position="1"/>
    </location>
</feature>
<feature type="compositionally biased region" description="Basic and acidic residues" evidence="1">
    <location>
        <begin position="236"/>
        <end position="247"/>
    </location>
</feature>
<name>A0A0L0F7K2_9EUKA</name>
<feature type="non-terminal residue" evidence="2">
    <location>
        <position position="247"/>
    </location>
</feature>
<feature type="region of interest" description="Disordered" evidence="1">
    <location>
        <begin position="216"/>
        <end position="247"/>
    </location>
</feature>
<sequence>NRLHSPLISIASATNEAHSSLNVISSQPILIAFTLNDLPSSLSVIRRTSIVMPSPSNVTLFIAISHAHKTSAPTQPPNPLHCTKISHASAMSVTHTSKNAKRPASSSSKPRSSPLPLLILTSMPLTLLPSAKPMPSLQPTFNACAPIATHTVPTSPNSNTNTPSFYRRHSQRTKTSPLPPPSFAMNSLFSRLSSLHPTSTISANNSRLLRARLKTPLFTPPRFRPDSPLLGTPGTPHHDSHQMHNIP</sequence>
<gene>
    <name evidence="2" type="ORF">SARC_14886</name>
</gene>
<reference evidence="2 3" key="1">
    <citation type="submission" date="2011-02" db="EMBL/GenBank/DDBJ databases">
        <title>The Genome Sequence of Sphaeroforma arctica JP610.</title>
        <authorList>
            <consortium name="The Broad Institute Genome Sequencing Platform"/>
            <person name="Russ C."/>
            <person name="Cuomo C."/>
            <person name="Young S.K."/>
            <person name="Zeng Q."/>
            <person name="Gargeya S."/>
            <person name="Alvarado L."/>
            <person name="Berlin A."/>
            <person name="Chapman S.B."/>
            <person name="Chen Z."/>
            <person name="Freedman E."/>
            <person name="Gellesch M."/>
            <person name="Goldberg J."/>
            <person name="Griggs A."/>
            <person name="Gujja S."/>
            <person name="Heilman E."/>
            <person name="Heiman D."/>
            <person name="Howarth C."/>
            <person name="Mehta T."/>
            <person name="Neiman D."/>
            <person name="Pearson M."/>
            <person name="Roberts A."/>
            <person name="Saif S."/>
            <person name="Shea T."/>
            <person name="Shenoy N."/>
            <person name="Sisk P."/>
            <person name="Stolte C."/>
            <person name="Sykes S."/>
            <person name="White J."/>
            <person name="Yandava C."/>
            <person name="Burger G."/>
            <person name="Gray M.W."/>
            <person name="Holland P.W.H."/>
            <person name="King N."/>
            <person name="Lang F.B.F."/>
            <person name="Roger A.J."/>
            <person name="Ruiz-Trillo I."/>
            <person name="Haas B."/>
            <person name="Nusbaum C."/>
            <person name="Birren B."/>
        </authorList>
    </citation>
    <scope>NUCLEOTIDE SEQUENCE [LARGE SCALE GENOMIC DNA]</scope>
    <source>
        <strain evidence="2 3">JP610</strain>
    </source>
</reference>
<evidence type="ECO:0000313" key="3">
    <source>
        <dbReference type="Proteomes" id="UP000054560"/>
    </source>
</evidence>
<dbReference type="RefSeq" id="XP_014146458.1">
    <property type="nucleotide sequence ID" value="XM_014290983.1"/>
</dbReference>